<dbReference type="InterPro" id="IPR043216">
    <property type="entry name" value="PAP-like"/>
</dbReference>
<dbReference type="GO" id="GO:0006644">
    <property type="term" value="P:phospholipid metabolic process"/>
    <property type="evidence" value="ECO:0007669"/>
    <property type="project" value="InterPro"/>
</dbReference>
<evidence type="ECO:0000256" key="4">
    <source>
        <dbReference type="ARBA" id="ARBA00022989"/>
    </source>
</evidence>
<sequence>MEAEPLLPPAPPLRPVQPAWRRLLQQHWPQYIAVAAVWLLMKWVDPIEPRPRAIYHGSDAEYWQAGWASLEAAHHACLNLVACVFTTGLIANTLKSQVARPRPDFIARCFPSTLTPVWGDDGMPQCEDSVPHQTIKTGLRSFPSVHAAWSGAGLGFLCLWLLGTLRCFAGGTARPAHLVASLLPLAAAGWIGVTRVQNNRHHPSDVLGAYALGLILALLFYLQVFASPFSANAGSLAERGCTAGKRTQAAAAVEFDLAGEPGTEPIAI</sequence>
<evidence type="ECO:0000256" key="1">
    <source>
        <dbReference type="ARBA" id="ARBA00004141"/>
    </source>
</evidence>
<dbReference type="GO" id="GO:0008195">
    <property type="term" value="F:phosphatidate phosphatase activity"/>
    <property type="evidence" value="ECO:0007669"/>
    <property type="project" value="TreeGrafter"/>
</dbReference>
<dbReference type="InterPro" id="IPR036938">
    <property type="entry name" value="PAP2/HPO_sf"/>
</dbReference>
<keyword evidence="5 6" id="KW-0472">Membrane</keyword>
<feature type="transmembrane region" description="Helical" evidence="6">
    <location>
        <begin position="145"/>
        <end position="163"/>
    </location>
</feature>
<feature type="transmembrane region" description="Helical" evidence="6">
    <location>
        <begin position="175"/>
        <end position="194"/>
    </location>
</feature>
<evidence type="ECO:0000256" key="5">
    <source>
        <dbReference type="ARBA" id="ARBA00023136"/>
    </source>
</evidence>
<organism evidence="8 9">
    <name type="scientific">Chlorella sorokiniana</name>
    <name type="common">Freshwater green alga</name>
    <dbReference type="NCBI Taxonomy" id="3076"/>
    <lineage>
        <taxon>Eukaryota</taxon>
        <taxon>Viridiplantae</taxon>
        <taxon>Chlorophyta</taxon>
        <taxon>core chlorophytes</taxon>
        <taxon>Trebouxiophyceae</taxon>
        <taxon>Chlorellales</taxon>
        <taxon>Chlorellaceae</taxon>
        <taxon>Chlorella clade</taxon>
        <taxon>Chlorella</taxon>
    </lineage>
</organism>
<evidence type="ECO:0000256" key="2">
    <source>
        <dbReference type="ARBA" id="ARBA00008816"/>
    </source>
</evidence>
<evidence type="ECO:0000259" key="7">
    <source>
        <dbReference type="SMART" id="SM00014"/>
    </source>
</evidence>
<comment type="caution">
    <text evidence="8">The sequence shown here is derived from an EMBL/GenBank/DDBJ whole genome shotgun (WGS) entry which is preliminary data.</text>
</comment>
<comment type="subcellular location">
    <subcellularLocation>
        <location evidence="1">Membrane</location>
        <topology evidence="1">Multi-pass membrane protein</topology>
    </subcellularLocation>
</comment>
<dbReference type="Proteomes" id="UP000239899">
    <property type="component" value="Unassembled WGS sequence"/>
</dbReference>
<protein>
    <submittedName>
        <fullName evidence="8">Lipid phosphate phosphatase 2-like isoform X3</fullName>
    </submittedName>
</protein>
<evidence type="ECO:0000256" key="6">
    <source>
        <dbReference type="SAM" id="Phobius"/>
    </source>
</evidence>
<dbReference type="InterPro" id="IPR000326">
    <property type="entry name" value="PAP2/HPO"/>
</dbReference>
<gene>
    <name evidence="8" type="ORF">C2E21_8111</name>
</gene>
<dbReference type="EMBL" id="LHPG02000018">
    <property type="protein sequence ID" value="PRW32893.1"/>
    <property type="molecule type" value="Genomic_DNA"/>
</dbReference>
<dbReference type="OrthoDB" id="10030083at2759"/>
<accession>A0A2P6TFK5</accession>
<dbReference type="GO" id="GO:0016020">
    <property type="term" value="C:membrane"/>
    <property type="evidence" value="ECO:0007669"/>
    <property type="project" value="UniProtKB-SubCell"/>
</dbReference>
<proteinExistence type="inferred from homology"/>
<evidence type="ECO:0000313" key="9">
    <source>
        <dbReference type="Proteomes" id="UP000239899"/>
    </source>
</evidence>
<evidence type="ECO:0000256" key="3">
    <source>
        <dbReference type="ARBA" id="ARBA00022692"/>
    </source>
</evidence>
<dbReference type="Gene3D" id="1.20.144.10">
    <property type="entry name" value="Phosphatidic acid phosphatase type 2/haloperoxidase"/>
    <property type="match status" value="1"/>
</dbReference>
<dbReference type="Pfam" id="PF01569">
    <property type="entry name" value="PAP2"/>
    <property type="match status" value="1"/>
</dbReference>
<dbReference type="STRING" id="3076.A0A2P6TFK5"/>
<reference evidence="8 9" key="1">
    <citation type="journal article" date="2018" name="Plant J.">
        <title>Genome sequences of Chlorella sorokiniana UTEX 1602 and Micractinium conductrix SAG 241.80: implications to maltose excretion by a green alga.</title>
        <authorList>
            <person name="Arriola M.B."/>
            <person name="Velmurugan N."/>
            <person name="Zhang Y."/>
            <person name="Plunkett M.H."/>
            <person name="Hondzo H."/>
            <person name="Barney B.M."/>
        </authorList>
    </citation>
    <scope>NUCLEOTIDE SEQUENCE [LARGE SCALE GENOMIC DNA]</scope>
    <source>
        <strain evidence="9">UTEX 1602</strain>
    </source>
</reference>
<dbReference type="AlphaFoldDB" id="A0A2P6TFK5"/>
<dbReference type="PANTHER" id="PTHR10165:SF35">
    <property type="entry name" value="RE23632P"/>
    <property type="match status" value="1"/>
</dbReference>
<dbReference type="GO" id="GO:0046839">
    <property type="term" value="P:phospholipid dephosphorylation"/>
    <property type="evidence" value="ECO:0007669"/>
    <property type="project" value="TreeGrafter"/>
</dbReference>
<name>A0A2P6TFK5_CHLSO</name>
<feature type="transmembrane region" description="Helical" evidence="6">
    <location>
        <begin position="206"/>
        <end position="226"/>
    </location>
</feature>
<dbReference type="SMART" id="SM00014">
    <property type="entry name" value="acidPPc"/>
    <property type="match status" value="1"/>
</dbReference>
<feature type="domain" description="Phosphatidic acid phosphatase type 2/haloperoxidase" evidence="7">
    <location>
        <begin position="76"/>
        <end position="221"/>
    </location>
</feature>
<evidence type="ECO:0000313" key="8">
    <source>
        <dbReference type="EMBL" id="PRW32893.1"/>
    </source>
</evidence>
<dbReference type="SUPFAM" id="SSF48317">
    <property type="entry name" value="Acid phosphatase/Vanadium-dependent haloperoxidase"/>
    <property type="match status" value="1"/>
</dbReference>
<keyword evidence="3 6" id="KW-0812">Transmembrane</keyword>
<dbReference type="PANTHER" id="PTHR10165">
    <property type="entry name" value="LIPID PHOSPHATE PHOSPHATASE"/>
    <property type="match status" value="1"/>
</dbReference>
<comment type="similarity">
    <text evidence="2">Belongs to the PA-phosphatase related phosphoesterase family.</text>
</comment>
<keyword evidence="9" id="KW-1185">Reference proteome</keyword>
<keyword evidence="4 6" id="KW-1133">Transmembrane helix</keyword>